<dbReference type="Proteomes" id="UP000202176">
    <property type="component" value="Segment"/>
</dbReference>
<name>W5S4U7_9VIRU</name>
<dbReference type="RefSeq" id="YP_009001076.1">
    <property type="nucleotide sequence ID" value="NC_023423.1"/>
</dbReference>
<dbReference type="Gene3D" id="1.25.40.20">
    <property type="entry name" value="Ankyrin repeat-containing domain"/>
    <property type="match status" value="1"/>
</dbReference>
<dbReference type="GeneID" id="18266202"/>
<reference evidence="1 2" key="1">
    <citation type="journal article" date="2014" name="Proc. Natl. Acad. Sci. U.S.A.">
        <title>Thirty-thousand-year-old distant relative of giant icosahedral DNA viruses with a pandoravirus morphology.</title>
        <authorList>
            <person name="Legendre M."/>
            <person name="Bartoli J."/>
            <person name="Shmakova L."/>
            <person name="Jeudy S."/>
            <person name="Labadie K."/>
            <person name="Adrait A."/>
            <person name="Lescot M."/>
            <person name="Poirot O."/>
            <person name="Bertaux L."/>
            <person name="Bruley C."/>
            <person name="Coute Y."/>
            <person name="Rivkina E."/>
            <person name="Abergel C."/>
            <person name="Claverie J.M."/>
        </authorList>
    </citation>
    <scope>NUCLEOTIDE SEQUENCE [LARGE SCALE GENOMIC DNA]</scope>
    <source>
        <strain evidence="1">P1084-T</strain>
    </source>
</reference>
<protein>
    <submittedName>
        <fullName evidence="1">Uncharacterized protein</fullName>
    </submittedName>
</protein>
<proteinExistence type="predicted"/>
<dbReference type="EMBL" id="KF740664">
    <property type="protein sequence ID" value="AHH01741.1"/>
    <property type="molecule type" value="Genomic_DNA"/>
</dbReference>
<gene>
    <name evidence="1" type="ORF">pv_174</name>
</gene>
<dbReference type="KEGG" id="vg:18266202"/>
<sequence length="164" mass="18664">MLQYLSTISHLTGTSNESYIEFEEAKKAYSKGDLQETFRQLSIIGVDCNHGYFLVKAAENDDTEMVEELLKRGATVSIVSAFQEAACSGWTECVKLLLDKVINKIDDETLRQTVRIGSDLDAKAIFINDARTQNYFSEAERERISRLVEKRKRKFETKNTIPAI</sequence>
<dbReference type="SUPFAM" id="SSF48403">
    <property type="entry name" value="Ankyrin repeat"/>
    <property type="match status" value="1"/>
</dbReference>
<accession>W5S4U7</accession>
<keyword evidence="2" id="KW-1185">Reference proteome</keyword>
<organism evidence="1 2">
    <name type="scientific">Pithovirus sibericum</name>
    <dbReference type="NCBI Taxonomy" id="1450746"/>
    <lineage>
        <taxon>Viruses</taxon>
        <taxon>Pithoviruses</taxon>
        <taxon>Orthopithovirinae</taxon>
        <taxon>Alphapithovirus</taxon>
        <taxon>Alphapithovirus sibericum</taxon>
    </lineage>
</organism>
<evidence type="ECO:0000313" key="1">
    <source>
        <dbReference type="EMBL" id="AHH01741.1"/>
    </source>
</evidence>
<evidence type="ECO:0000313" key="2">
    <source>
        <dbReference type="Proteomes" id="UP000202176"/>
    </source>
</evidence>
<dbReference type="InterPro" id="IPR036770">
    <property type="entry name" value="Ankyrin_rpt-contain_sf"/>
</dbReference>